<sequence>CFNTILQIMDPRSNFGATGSMNLTKEGLNSNSRVNEQWKQMGDAEKKAVVNSEIKRVKELPRNSTYSTHRLRVLNKVLELISNQ</sequence>
<accession>A0AA38F522</accession>
<comment type="caution">
    <text evidence="1">The sequence shown here is derived from an EMBL/GenBank/DDBJ whole genome shotgun (WGS) entry which is preliminary data.</text>
</comment>
<organism evidence="1 2">
    <name type="scientific">Taxus chinensis</name>
    <name type="common">Chinese yew</name>
    <name type="synonym">Taxus wallichiana var. chinensis</name>
    <dbReference type="NCBI Taxonomy" id="29808"/>
    <lineage>
        <taxon>Eukaryota</taxon>
        <taxon>Viridiplantae</taxon>
        <taxon>Streptophyta</taxon>
        <taxon>Embryophyta</taxon>
        <taxon>Tracheophyta</taxon>
        <taxon>Spermatophyta</taxon>
        <taxon>Pinopsida</taxon>
        <taxon>Pinidae</taxon>
        <taxon>Conifers II</taxon>
        <taxon>Cupressales</taxon>
        <taxon>Taxaceae</taxon>
        <taxon>Taxus</taxon>
    </lineage>
</organism>
<dbReference type="OMA" id="DHFYQVN"/>
<feature type="non-terminal residue" evidence="1">
    <location>
        <position position="84"/>
    </location>
</feature>
<evidence type="ECO:0000313" key="1">
    <source>
        <dbReference type="EMBL" id="KAH9289346.1"/>
    </source>
</evidence>
<protein>
    <submittedName>
        <fullName evidence="1">Uncharacterized protein</fullName>
    </submittedName>
</protein>
<feature type="non-terminal residue" evidence="1">
    <location>
        <position position="1"/>
    </location>
</feature>
<dbReference type="Proteomes" id="UP000824469">
    <property type="component" value="Unassembled WGS sequence"/>
</dbReference>
<name>A0AA38F522_TAXCH</name>
<keyword evidence="2" id="KW-1185">Reference proteome</keyword>
<gene>
    <name evidence="1" type="ORF">KI387_033463</name>
</gene>
<proteinExistence type="predicted"/>
<dbReference type="EMBL" id="JAHRHJ020003813">
    <property type="protein sequence ID" value="KAH9289346.1"/>
    <property type="molecule type" value="Genomic_DNA"/>
</dbReference>
<reference evidence="1 2" key="1">
    <citation type="journal article" date="2021" name="Nat. Plants">
        <title>The Taxus genome provides insights into paclitaxel biosynthesis.</title>
        <authorList>
            <person name="Xiong X."/>
            <person name="Gou J."/>
            <person name="Liao Q."/>
            <person name="Li Y."/>
            <person name="Zhou Q."/>
            <person name="Bi G."/>
            <person name="Li C."/>
            <person name="Du R."/>
            <person name="Wang X."/>
            <person name="Sun T."/>
            <person name="Guo L."/>
            <person name="Liang H."/>
            <person name="Lu P."/>
            <person name="Wu Y."/>
            <person name="Zhang Z."/>
            <person name="Ro D.K."/>
            <person name="Shang Y."/>
            <person name="Huang S."/>
            <person name="Yan J."/>
        </authorList>
    </citation>
    <scope>NUCLEOTIDE SEQUENCE [LARGE SCALE GENOMIC DNA]</scope>
    <source>
        <strain evidence="1">Ta-2019</strain>
    </source>
</reference>
<evidence type="ECO:0000313" key="2">
    <source>
        <dbReference type="Proteomes" id="UP000824469"/>
    </source>
</evidence>
<dbReference type="AlphaFoldDB" id="A0AA38F522"/>